<evidence type="ECO:0000256" key="9">
    <source>
        <dbReference type="RuleBase" id="RU000477"/>
    </source>
</evidence>
<dbReference type="GO" id="GO:0005886">
    <property type="term" value="C:plasma membrane"/>
    <property type="evidence" value="ECO:0007669"/>
    <property type="project" value="TreeGrafter"/>
</dbReference>
<proteinExistence type="inferred from homology"/>
<dbReference type="InterPro" id="IPR000425">
    <property type="entry name" value="MIP"/>
</dbReference>
<dbReference type="PANTHER" id="PTHR19139">
    <property type="entry name" value="AQUAPORIN TRANSPORTER"/>
    <property type="match status" value="1"/>
</dbReference>
<dbReference type="InterPro" id="IPR034294">
    <property type="entry name" value="Aquaporin_transptr"/>
</dbReference>
<keyword evidence="5" id="KW-0677">Repeat</keyword>
<dbReference type="SUPFAM" id="SSF81338">
    <property type="entry name" value="Aquaporin-like"/>
    <property type="match status" value="1"/>
</dbReference>
<sequence length="321" mass="34394">MARFTSRFNSFQSGLPTEQAAAARKQGDALSNRVRNAIVVVLGEFCGTFMFLLLSFIGAQTALVTNNASDPSAPLEPFSLMYIAASFGTALAVNVWIFYRVSGGMFNPAVTLGLVLVGAVPPLNALAIIPTQLVAAIAAAGVTEGLIPGPLLVTNALGNNTSIAQGVFIEMFLTAQLVLTVYFLAVEKHRSTHLAPIGIGISVFISHICATNWTGTSINPARSFGPAVIVGFVGYHWIYWVGPLMGALLAFACYKIFKVLEYQTANPGQDDDDLEKGKHHHFFHGHGKEPISHAQTDTIEPKDHGVPHRNDSVMDDQMCPA</sequence>
<dbReference type="InterPro" id="IPR023271">
    <property type="entry name" value="Aquaporin-like"/>
</dbReference>
<gene>
    <name evidence="12" type="primary">AQY1</name>
    <name evidence="12" type="ORF">NW762_006450</name>
</gene>
<evidence type="ECO:0000256" key="4">
    <source>
        <dbReference type="ARBA" id="ARBA00022692"/>
    </source>
</evidence>
<keyword evidence="7 11" id="KW-0472">Membrane</keyword>
<dbReference type="Gene3D" id="1.20.1080.10">
    <property type="entry name" value="Glycerol uptake facilitator protein"/>
    <property type="match status" value="1"/>
</dbReference>
<evidence type="ECO:0000256" key="2">
    <source>
        <dbReference type="ARBA" id="ARBA00006175"/>
    </source>
</evidence>
<comment type="catalytic activity">
    <reaction evidence="8">
        <text>H2O(in) = H2O(out)</text>
        <dbReference type="Rhea" id="RHEA:29667"/>
        <dbReference type="ChEBI" id="CHEBI:15377"/>
    </reaction>
</comment>
<feature type="transmembrane region" description="Helical" evidence="11">
    <location>
        <begin position="79"/>
        <end position="99"/>
    </location>
</feature>
<dbReference type="GO" id="GO:0015250">
    <property type="term" value="F:water channel activity"/>
    <property type="evidence" value="ECO:0007669"/>
    <property type="project" value="TreeGrafter"/>
</dbReference>
<feature type="transmembrane region" description="Helical" evidence="11">
    <location>
        <begin position="235"/>
        <end position="257"/>
    </location>
</feature>
<keyword evidence="4 9" id="KW-0812">Transmembrane</keyword>
<feature type="transmembrane region" description="Helical" evidence="11">
    <location>
        <begin position="34"/>
        <end position="59"/>
    </location>
</feature>
<feature type="transmembrane region" description="Helical" evidence="11">
    <location>
        <begin position="197"/>
        <end position="215"/>
    </location>
</feature>
<dbReference type="PRINTS" id="PR00783">
    <property type="entry name" value="MINTRINSICP"/>
</dbReference>
<dbReference type="AlphaFoldDB" id="A0A9W8S3Y2"/>
<reference evidence="12" key="1">
    <citation type="submission" date="2022-09" db="EMBL/GenBank/DDBJ databases">
        <title>Fusarium specimens isolated from Avocado Roots.</title>
        <authorList>
            <person name="Stajich J."/>
            <person name="Roper C."/>
            <person name="Heimlech-Rivalta G."/>
        </authorList>
    </citation>
    <scope>NUCLEOTIDE SEQUENCE</scope>
    <source>
        <strain evidence="12">CF00136</strain>
    </source>
</reference>
<evidence type="ECO:0000256" key="7">
    <source>
        <dbReference type="ARBA" id="ARBA00023136"/>
    </source>
</evidence>
<name>A0A9W8S3Y2_9HYPO</name>
<dbReference type="PANTHER" id="PTHR19139:SF199">
    <property type="entry name" value="MIP17260P"/>
    <property type="match status" value="1"/>
</dbReference>
<dbReference type="EMBL" id="JAOQAZ010000010">
    <property type="protein sequence ID" value="KAJ4263627.1"/>
    <property type="molecule type" value="Genomic_DNA"/>
</dbReference>
<organism evidence="12 13">
    <name type="scientific">Fusarium torreyae</name>
    <dbReference type="NCBI Taxonomy" id="1237075"/>
    <lineage>
        <taxon>Eukaryota</taxon>
        <taxon>Fungi</taxon>
        <taxon>Dikarya</taxon>
        <taxon>Ascomycota</taxon>
        <taxon>Pezizomycotina</taxon>
        <taxon>Sordariomycetes</taxon>
        <taxon>Hypocreomycetidae</taxon>
        <taxon>Hypocreales</taxon>
        <taxon>Nectriaceae</taxon>
        <taxon>Fusarium</taxon>
    </lineage>
</organism>
<keyword evidence="3 9" id="KW-0813">Transport</keyword>
<evidence type="ECO:0000256" key="3">
    <source>
        <dbReference type="ARBA" id="ARBA00022448"/>
    </source>
</evidence>
<evidence type="ECO:0000256" key="11">
    <source>
        <dbReference type="SAM" id="Phobius"/>
    </source>
</evidence>
<dbReference type="FunFam" id="1.20.1080.10:FF:000014">
    <property type="entry name" value="Aquaporin 1"/>
    <property type="match status" value="1"/>
</dbReference>
<evidence type="ECO:0000313" key="13">
    <source>
        <dbReference type="Proteomes" id="UP001152049"/>
    </source>
</evidence>
<keyword evidence="6 11" id="KW-1133">Transmembrane helix</keyword>
<evidence type="ECO:0000256" key="10">
    <source>
        <dbReference type="SAM" id="MobiDB-lite"/>
    </source>
</evidence>
<feature type="transmembrane region" description="Helical" evidence="11">
    <location>
        <begin position="111"/>
        <end position="142"/>
    </location>
</feature>
<evidence type="ECO:0000313" key="12">
    <source>
        <dbReference type="EMBL" id="KAJ4263627.1"/>
    </source>
</evidence>
<evidence type="ECO:0000256" key="6">
    <source>
        <dbReference type="ARBA" id="ARBA00022989"/>
    </source>
</evidence>
<dbReference type="Pfam" id="PF00230">
    <property type="entry name" value="MIP"/>
    <property type="match status" value="1"/>
</dbReference>
<dbReference type="OrthoDB" id="3222at2759"/>
<comment type="subcellular location">
    <subcellularLocation>
        <location evidence="1">Membrane</location>
        <topology evidence="1">Multi-pass membrane protein</topology>
    </subcellularLocation>
</comment>
<evidence type="ECO:0000256" key="5">
    <source>
        <dbReference type="ARBA" id="ARBA00022737"/>
    </source>
</evidence>
<evidence type="ECO:0000256" key="1">
    <source>
        <dbReference type="ARBA" id="ARBA00004141"/>
    </source>
</evidence>
<feature type="compositionally biased region" description="Basic and acidic residues" evidence="10">
    <location>
        <begin position="299"/>
        <end position="312"/>
    </location>
</feature>
<evidence type="ECO:0000256" key="8">
    <source>
        <dbReference type="ARBA" id="ARBA00034651"/>
    </source>
</evidence>
<dbReference type="Proteomes" id="UP001152049">
    <property type="component" value="Unassembled WGS sequence"/>
</dbReference>
<accession>A0A9W8S3Y2</accession>
<comment type="caution">
    <text evidence="12">The sequence shown here is derived from an EMBL/GenBank/DDBJ whole genome shotgun (WGS) entry which is preliminary data.</text>
</comment>
<feature type="transmembrane region" description="Helical" evidence="11">
    <location>
        <begin position="162"/>
        <end position="185"/>
    </location>
</feature>
<protein>
    <submittedName>
        <fullName evidence="12">Aquaporin-1</fullName>
    </submittedName>
</protein>
<comment type="similarity">
    <text evidence="2 9">Belongs to the MIP/aquaporin (TC 1.A.8) family.</text>
</comment>
<feature type="region of interest" description="Disordered" evidence="10">
    <location>
        <begin position="297"/>
        <end position="321"/>
    </location>
</feature>
<keyword evidence="13" id="KW-1185">Reference proteome</keyword>